<evidence type="ECO:0000259" key="7">
    <source>
        <dbReference type="PROSITE" id="PS51085"/>
    </source>
</evidence>
<comment type="cofactor">
    <cofactor evidence="6">
        <name>[2Fe-2S] cluster</name>
        <dbReference type="ChEBI" id="CHEBI:190135"/>
    </cofactor>
</comment>
<sequence length="153" mass="16657">MNIRANIMSEHHVELPEVDLSKPPAEGIVRVTFLPENKTVEFPFGTLPYDGHGQPMSFLDVAENYGIFLDHACGGVCACTTCHLYVKQGDAGLSDPEDDELDRVDLAAGPQTNSRLGCQAVITQPGTYVVEIPAWNRNYVQEGKPAAITAQKD</sequence>
<keyword evidence="2" id="KW-0001">2Fe-2S</keyword>
<keyword evidence="9" id="KW-1185">Reference proteome</keyword>
<evidence type="ECO:0000256" key="2">
    <source>
        <dbReference type="ARBA" id="ARBA00022714"/>
    </source>
</evidence>
<name>A0A1G7P7F3_9BACT</name>
<dbReference type="InterPro" id="IPR001055">
    <property type="entry name" value="Adrenodoxin-like"/>
</dbReference>
<dbReference type="PANTHER" id="PTHR23426">
    <property type="entry name" value="FERREDOXIN/ADRENODOXIN"/>
    <property type="match status" value="1"/>
</dbReference>
<dbReference type="GO" id="GO:0046872">
    <property type="term" value="F:metal ion binding"/>
    <property type="evidence" value="ECO:0007669"/>
    <property type="project" value="UniProtKB-KW"/>
</dbReference>
<comment type="similarity">
    <text evidence="1">Belongs to the adrenodoxin/putidaredoxin family.</text>
</comment>
<evidence type="ECO:0000256" key="6">
    <source>
        <dbReference type="ARBA" id="ARBA00034078"/>
    </source>
</evidence>
<dbReference type="InterPro" id="IPR001041">
    <property type="entry name" value="2Fe-2S_ferredoxin-type"/>
</dbReference>
<evidence type="ECO:0000256" key="1">
    <source>
        <dbReference type="ARBA" id="ARBA00010914"/>
    </source>
</evidence>
<evidence type="ECO:0000256" key="3">
    <source>
        <dbReference type="ARBA" id="ARBA00022723"/>
    </source>
</evidence>
<dbReference type="Proteomes" id="UP000182427">
    <property type="component" value="Chromosome I"/>
</dbReference>
<dbReference type="Gene3D" id="3.10.20.30">
    <property type="match status" value="1"/>
</dbReference>
<dbReference type="Pfam" id="PF00111">
    <property type="entry name" value="Fer2"/>
    <property type="match status" value="1"/>
</dbReference>
<dbReference type="GO" id="GO:0009055">
    <property type="term" value="F:electron transfer activity"/>
    <property type="evidence" value="ECO:0007669"/>
    <property type="project" value="TreeGrafter"/>
</dbReference>
<dbReference type="GO" id="GO:0051537">
    <property type="term" value="F:2 iron, 2 sulfur cluster binding"/>
    <property type="evidence" value="ECO:0007669"/>
    <property type="project" value="UniProtKB-KW"/>
</dbReference>
<keyword evidence="4" id="KW-0408">Iron</keyword>
<evidence type="ECO:0000256" key="5">
    <source>
        <dbReference type="ARBA" id="ARBA00023014"/>
    </source>
</evidence>
<dbReference type="PANTHER" id="PTHR23426:SF65">
    <property type="entry name" value="FERREDOXIN-2, MITOCHONDRIAL"/>
    <property type="match status" value="1"/>
</dbReference>
<dbReference type="InterPro" id="IPR012675">
    <property type="entry name" value="Beta-grasp_dom_sf"/>
</dbReference>
<dbReference type="GO" id="GO:0140647">
    <property type="term" value="P:P450-containing electron transport chain"/>
    <property type="evidence" value="ECO:0007669"/>
    <property type="project" value="InterPro"/>
</dbReference>
<keyword evidence="3" id="KW-0479">Metal-binding</keyword>
<reference evidence="8 9" key="1">
    <citation type="submission" date="2016-10" db="EMBL/GenBank/DDBJ databases">
        <authorList>
            <person name="de Groot N.N."/>
        </authorList>
    </citation>
    <scope>NUCLEOTIDE SEQUENCE [LARGE SCALE GENOMIC DNA]</scope>
    <source>
        <strain evidence="8 9">GAS232</strain>
    </source>
</reference>
<dbReference type="PROSITE" id="PS51085">
    <property type="entry name" value="2FE2S_FER_2"/>
    <property type="match status" value="1"/>
</dbReference>
<evidence type="ECO:0000313" key="8">
    <source>
        <dbReference type="EMBL" id="SDF82198.1"/>
    </source>
</evidence>
<proteinExistence type="inferred from homology"/>
<dbReference type="AlphaFoldDB" id="A0A1G7P7F3"/>
<organism evidence="8 9">
    <name type="scientific">Terriglobus roseus</name>
    <dbReference type="NCBI Taxonomy" id="392734"/>
    <lineage>
        <taxon>Bacteria</taxon>
        <taxon>Pseudomonadati</taxon>
        <taxon>Acidobacteriota</taxon>
        <taxon>Terriglobia</taxon>
        <taxon>Terriglobales</taxon>
        <taxon>Acidobacteriaceae</taxon>
        <taxon>Terriglobus</taxon>
    </lineage>
</organism>
<feature type="domain" description="2Fe-2S ferredoxin-type" evidence="7">
    <location>
        <begin position="29"/>
        <end position="136"/>
    </location>
</feature>
<gene>
    <name evidence="8" type="ORF">SAMN05444167_3412</name>
</gene>
<evidence type="ECO:0000313" key="9">
    <source>
        <dbReference type="Proteomes" id="UP000182427"/>
    </source>
</evidence>
<keyword evidence="5" id="KW-0411">Iron-sulfur</keyword>
<accession>A0A1G7P7F3</accession>
<dbReference type="SUPFAM" id="SSF54292">
    <property type="entry name" value="2Fe-2S ferredoxin-like"/>
    <property type="match status" value="1"/>
</dbReference>
<evidence type="ECO:0000256" key="4">
    <source>
        <dbReference type="ARBA" id="ARBA00023004"/>
    </source>
</evidence>
<dbReference type="InterPro" id="IPR036010">
    <property type="entry name" value="2Fe-2S_ferredoxin-like_sf"/>
</dbReference>
<dbReference type="EMBL" id="LT629690">
    <property type="protein sequence ID" value="SDF82198.1"/>
    <property type="molecule type" value="Genomic_DNA"/>
</dbReference>
<dbReference type="CDD" id="cd00207">
    <property type="entry name" value="fer2"/>
    <property type="match status" value="1"/>
</dbReference>
<protein>
    <submittedName>
        <fullName evidence="8">Ferredoxin, 2Fe-2S</fullName>
    </submittedName>
</protein>
<dbReference type="PRINTS" id="PR00355">
    <property type="entry name" value="ADRENODOXIN"/>
</dbReference>